<feature type="domain" description="PH" evidence="1">
    <location>
        <begin position="1"/>
        <end position="45"/>
    </location>
</feature>
<dbReference type="Proteomes" id="UP000290560">
    <property type="component" value="Unassembled WGS sequence"/>
</dbReference>
<organism evidence="2">
    <name type="scientific">Ensete ventricosum</name>
    <name type="common">Abyssinian banana</name>
    <name type="synonym">Musa ensete</name>
    <dbReference type="NCBI Taxonomy" id="4639"/>
    <lineage>
        <taxon>Eukaryota</taxon>
        <taxon>Viridiplantae</taxon>
        <taxon>Streptophyta</taxon>
        <taxon>Embryophyta</taxon>
        <taxon>Tracheophyta</taxon>
        <taxon>Spermatophyta</taxon>
        <taxon>Magnoliopsida</taxon>
        <taxon>Liliopsida</taxon>
        <taxon>Zingiberales</taxon>
        <taxon>Musaceae</taxon>
        <taxon>Ensete</taxon>
    </lineage>
</organism>
<accession>A0A445MH54</accession>
<sequence>MMKTRLDILEASLEELYQEQQRLLGVESSQEEAESWIDRVESLVDRRTEDTKDLVRHLHEVVAKLIVNVTLLTRTLNARGNNTHVALPQSFRAPELHCYGDPEPLSPTSTISTAHRFLHDNSNDSTMIYSSRVPASASSCTVLRPSDPNFTSFQWDTVLPCGQLESNAERDVVREVCAEAKRVLSQVFISLSMAIRMLQGAPPLHTVGNLASFLYVGGRSFTVVDQRSLEAIAPLPSQAPGGRHPPHQHQRRLLPLLLFIAASATPPAPLLLHVAADPIESSELAFPWDLDALGL</sequence>
<dbReference type="EMBL" id="KV875963">
    <property type="protein sequence ID" value="RZR73595.1"/>
    <property type="molecule type" value="Genomic_DNA"/>
</dbReference>
<evidence type="ECO:0000259" key="1">
    <source>
        <dbReference type="PROSITE" id="PS50003"/>
    </source>
</evidence>
<name>A0A445MH54_ENSVE</name>
<dbReference type="AlphaFoldDB" id="A0A445MH54"/>
<reference evidence="2" key="1">
    <citation type="journal article" date="2018" name="Data Brief">
        <title>Genome sequence data from 17 accessions of Ensete ventricosum, a staple food crop for millions in Ethiopia.</title>
        <authorList>
            <person name="Yemataw Z."/>
            <person name="Muzemil S."/>
            <person name="Ambachew D."/>
            <person name="Tripathi L."/>
            <person name="Tesfaye K."/>
            <person name="Chala A."/>
            <person name="Farbos A."/>
            <person name="O'Neill P."/>
            <person name="Moore K."/>
            <person name="Grant M."/>
            <person name="Studholme D.J."/>
        </authorList>
    </citation>
    <scope>NUCLEOTIDE SEQUENCE [LARGE SCALE GENOMIC DNA]</scope>
    <source>
        <tissue evidence="2">Leaf</tissue>
    </source>
</reference>
<dbReference type="PROSITE" id="PS50003">
    <property type="entry name" value="PH_DOMAIN"/>
    <property type="match status" value="1"/>
</dbReference>
<proteinExistence type="predicted"/>
<gene>
    <name evidence="2" type="ORF">BHM03_00026161</name>
</gene>
<evidence type="ECO:0000313" key="2">
    <source>
        <dbReference type="EMBL" id="RZR73595.1"/>
    </source>
</evidence>
<dbReference type="InterPro" id="IPR001849">
    <property type="entry name" value="PH_domain"/>
</dbReference>
<protein>
    <recommendedName>
        <fullName evidence="1">PH domain-containing protein</fullName>
    </recommendedName>
</protein>